<dbReference type="AlphaFoldDB" id="A0AAV7L1R6"/>
<reference evidence="1" key="1">
    <citation type="journal article" date="2022" name="bioRxiv">
        <title>Sequencing and chromosome-scale assembly of the giantPleurodeles waltlgenome.</title>
        <authorList>
            <person name="Brown T."/>
            <person name="Elewa A."/>
            <person name="Iarovenko S."/>
            <person name="Subramanian E."/>
            <person name="Araus A.J."/>
            <person name="Petzold A."/>
            <person name="Susuki M."/>
            <person name="Suzuki K.-i.T."/>
            <person name="Hayashi T."/>
            <person name="Toyoda A."/>
            <person name="Oliveira C."/>
            <person name="Osipova E."/>
            <person name="Leigh N.D."/>
            <person name="Simon A."/>
            <person name="Yun M.H."/>
        </authorList>
    </citation>
    <scope>NUCLEOTIDE SEQUENCE</scope>
    <source>
        <strain evidence="1">20211129_DDA</strain>
        <tissue evidence="1">Liver</tissue>
    </source>
</reference>
<gene>
    <name evidence="1" type="ORF">NDU88_002621</name>
</gene>
<keyword evidence="2" id="KW-1185">Reference proteome</keyword>
<sequence length="96" mass="11072">MTIELKTSSQYREYSNPVWQVYCDDDDDAGGAVKKNMNKHVALQARLLFVIKEVLRYRHFEFCDQYQQDNSADVSGAKKRLVLRPKLVLGDNGCTQ</sequence>
<name>A0AAV7L1R6_PLEWA</name>
<proteinExistence type="predicted"/>
<dbReference type="Proteomes" id="UP001066276">
    <property type="component" value="Chromosome 12"/>
</dbReference>
<evidence type="ECO:0000313" key="2">
    <source>
        <dbReference type="Proteomes" id="UP001066276"/>
    </source>
</evidence>
<comment type="caution">
    <text evidence="1">The sequence shown here is derived from an EMBL/GenBank/DDBJ whole genome shotgun (WGS) entry which is preliminary data.</text>
</comment>
<protein>
    <submittedName>
        <fullName evidence="1">Uncharacterized protein</fullName>
    </submittedName>
</protein>
<accession>A0AAV7L1R6</accession>
<dbReference type="EMBL" id="JANPWB010000016">
    <property type="protein sequence ID" value="KAJ1082453.1"/>
    <property type="molecule type" value="Genomic_DNA"/>
</dbReference>
<evidence type="ECO:0000313" key="1">
    <source>
        <dbReference type="EMBL" id="KAJ1082453.1"/>
    </source>
</evidence>
<organism evidence="1 2">
    <name type="scientific">Pleurodeles waltl</name>
    <name type="common">Iberian ribbed newt</name>
    <dbReference type="NCBI Taxonomy" id="8319"/>
    <lineage>
        <taxon>Eukaryota</taxon>
        <taxon>Metazoa</taxon>
        <taxon>Chordata</taxon>
        <taxon>Craniata</taxon>
        <taxon>Vertebrata</taxon>
        <taxon>Euteleostomi</taxon>
        <taxon>Amphibia</taxon>
        <taxon>Batrachia</taxon>
        <taxon>Caudata</taxon>
        <taxon>Salamandroidea</taxon>
        <taxon>Salamandridae</taxon>
        <taxon>Pleurodelinae</taxon>
        <taxon>Pleurodeles</taxon>
    </lineage>
</organism>